<dbReference type="InterPro" id="IPR045851">
    <property type="entry name" value="AMP-bd_C_sf"/>
</dbReference>
<dbReference type="InterPro" id="IPR013120">
    <property type="entry name" value="FAR_NAD-bd"/>
</dbReference>
<dbReference type="SUPFAM" id="SSF51735">
    <property type="entry name" value="NAD(P)-binding Rossmann-fold domains"/>
    <property type="match status" value="1"/>
</dbReference>
<accession>A0A0L0DUH2</accession>
<dbReference type="RefSeq" id="XP_013761030.1">
    <property type="nucleotide sequence ID" value="XM_013905576.1"/>
</dbReference>
<dbReference type="Proteomes" id="UP000054408">
    <property type="component" value="Unassembled WGS sequence"/>
</dbReference>
<dbReference type="Gene3D" id="3.40.50.720">
    <property type="entry name" value="NAD(P)-binding Rossmann-like Domain"/>
    <property type="match status" value="1"/>
</dbReference>
<keyword evidence="1" id="KW-0596">Phosphopantetheine</keyword>
<evidence type="ECO:0000313" key="6">
    <source>
        <dbReference type="Proteomes" id="UP000054408"/>
    </source>
</evidence>
<feature type="domain" description="AMP-dependent synthetase/ligase" evidence="3">
    <location>
        <begin position="334"/>
        <end position="699"/>
    </location>
</feature>
<dbReference type="PROSITE" id="PS00455">
    <property type="entry name" value="AMP_BINDING"/>
    <property type="match status" value="1"/>
</dbReference>
<evidence type="ECO:0000259" key="3">
    <source>
        <dbReference type="Pfam" id="PF00501"/>
    </source>
</evidence>
<dbReference type="Pfam" id="PF00501">
    <property type="entry name" value="AMP-binding"/>
    <property type="match status" value="1"/>
</dbReference>
<dbReference type="OMA" id="WASEYLL"/>
<evidence type="ECO:0000256" key="2">
    <source>
        <dbReference type="ARBA" id="ARBA00022553"/>
    </source>
</evidence>
<reference evidence="5 6" key="1">
    <citation type="submission" date="2010-05" db="EMBL/GenBank/DDBJ databases">
        <title>The Genome Sequence of Thecamonas trahens ATCC 50062.</title>
        <authorList>
            <consortium name="The Broad Institute Genome Sequencing Platform"/>
            <person name="Russ C."/>
            <person name="Cuomo C."/>
            <person name="Shea T."/>
            <person name="Young S.K."/>
            <person name="Zeng Q."/>
            <person name="Koehrsen M."/>
            <person name="Haas B."/>
            <person name="Borodovsky M."/>
            <person name="Guigo R."/>
            <person name="Alvarado L."/>
            <person name="Berlin A."/>
            <person name="Bochicchio J."/>
            <person name="Borenstein D."/>
            <person name="Chapman S."/>
            <person name="Chen Z."/>
            <person name="Freedman E."/>
            <person name="Gellesch M."/>
            <person name="Goldberg J."/>
            <person name="Griggs A."/>
            <person name="Gujja S."/>
            <person name="Heilman E."/>
            <person name="Heiman D."/>
            <person name="Hepburn T."/>
            <person name="Howarth C."/>
            <person name="Jen D."/>
            <person name="Larson L."/>
            <person name="Mehta T."/>
            <person name="Park D."/>
            <person name="Pearson M."/>
            <person name="Roberts A."/>
            <person name="Saif S."/>
            <person name="Shenoy N."/>
            <person name="Sisk P."/>
            <person name="Stolte C."/>
            <person name="Sykes S."/>
            <person name="Thomson T."/>
            <person name="Walk T."/>
            <person name="White J."/>
            <person name="Yandava C."/>
            <person name="Burger G."/>
            <person name="Gray M.W."/>
            <person name="Holland P.W.H."/>
            <person name="King N."/>
            <person name="Lang F.B.F."/>
            <person name="Roger A.J."/>
            <person name="Ruiz-Trillo I."/>
            <person name="Lander E."/>
            <person name="Nusbaum C."/>
        </authorList>
    </citation>
    <scope>NUCLEOTIDE SEQUENCE [LARGE SCALE GENOMIC DNA]</scope>
    <source>
        <strain evidence="5 6">ATCC 50062</strain>
    </source>
</reference>
<sequence>MTSPPHVSGVWTGTAMAKSGEVDHELTWVLTLAPRPRFPSAFGAALGPDDSGAGSSDGAGEVEVLMGSVARRFVDVSSPTRRYGATYSVDGDGLVWLKGVWRPVDGDDGGPFAACCTRGEGAETEFLAGLWIGEAVPHPELAPFFIPTNPVMWSMAVDKRAGRVFGAGFFEDSGDVPGSPVLTFTLAGRVDAASGAVTVVKHYDASHEATHGYDVEYTGAIEAGPDGLSRFTGSWRNVKGGSYGEATAVLQPSTSIATHICLCSICSKPVFPGETRWSCEACEASSPWYCCGACHVSDMAEAHEHYSELAPRTTCELNTATGASCGPLIADAFRRFADRPFIGQVTPDGSGVTIQSYAEVAAASWAYAAYFRAMLEQEKFDGKEPPRILLACDVSPAYVPLTLGVVLSGAVLVPVHAALAGETLSELAALIQPAAVVVDGQVASKTQATMSCLVWEMGELAKAAKAEWEAGSEFEPVVRGDDEVTAVLFTSGSTGTPKGSMFTESLMRPSAGNTVVVPLVRFDFQSFDPTFVLSLLSTMRLGQVRIFASSMANMRRDLEIARPTNLGAAPSFWASLYNEYRAKTVELMADGVLGRAEAAAAAGAAVKASLGNRLMVATSGGAPLSEQVAEFAKQVLGIDLVNLYGSRETGGIARDGVVYPGIEVHLEPLAEELLGDVAAGSVSVGEIYVHSPRLIPGYWGNAEATAERFVDLHGDGRLFYKTGDIGETFVDSESGRISVRIVDRVASCIKLVSGEWIAPAAIESALEASPAIESTLVMAEPRQRSPVVVVVPTEAGRKLDASEMLTEVRFWARQAKLRPLEIPQAVFVEPVAWTVQCGGLTPTGKKRRAVLGKRYRAIRDELYRSGSASSSAGSNDQVTVLAGMLREAVDRALPGALPESGEVGNEVTLADLGGDSLAAAVIVNTVAGAAGEGALSMATLYEYPLVHVAAQLEAGVSGTSSKDAVAWERAVNAQMAALAPVLKAGPESRCGNWVVVSGSTGFLGPYLVAALAAAHPSADRVVCLVRGEDDAGATARFRAVYAAAIGAEPEPRVVVRAADLEAEKLGLSADVYAEIVGGVGLVVHSGARVNLSLPYAGLEAANVSGTRRMLELALLGGAAFRFVSTVGAVTATATASETNDEDWNAWAPHLLARKSGYGQSKAVAEEVVRRAGAACARLQVRVFRPTAISGAADGASNAADFTSLLIKLIAEIGGAPEKATMPLRWAPVEWVARAVAEDDRQEVANLFGAGPTLGKVVAVMRAEGIDVDELPLEAWKERAEALVSKQQHPLYPLADVVRRMDPQSGGSVLPRGAALPVVSDAYVAACVRGILGLGTAVAEQRA</sequence>
<dbReference type="SUPFAM" id="SSF56801">
    <property type="entry name" value="Acetyl-CoA synthetase-like"/>
    <property type="match status" value="1"/>
</dbReference>
<dbReference type="InterPro" id="IPR036291">
    <property type="entry name" value="NAD(P)-bd_dom_sf"/>
</dbReference>
<dbReference type="InterPro" id="IPR042099">
    <property type="entry name" value="ANL_N_sf"/>
</dbReference>
<dbReference type="InterPro" id="IPR020845">
    <property type="entry name" value="AMP-binding_CS"/>
</dbReference>
<keyword evidence="2" id="KW-0597">Phosphoprotein</keyword>
<dbReference type="GeneID" id="25561709"/>
<dbReference type="Gene3D" id="3.30.300.30">
    <property type="match status" value="1"/>
</dbReference>
<dbReference type="EMBL" id="GL349440">
    <property type="protein sequence ID" value="KNC55984.1"/>
    <property type="molecule type" value="Genomic_DNA"/>
</dbReference>
<gene>
    <name evidence="5" type="ORF">AMSG_01997</name>
</gene>
<keyword evidence="6" id="KW-1185">Reference proteome</keyword>
<dbReference type="STRING" id="461836.A0A0L0DUH2"/>
<evidence type="ECO:0000313" key="5">
    <source>
        <dbReference type="EMBL" id="KNC55984.1"/>
    </source>
</evidence>
<dbReference type="eggNOG" id="KOG1178">
    <property type="taxonomic scope" value="Eukaryota"/>
</dbReference>
<dbReference type="PANTHER" id="PTHR44845:SF6">
    <property type="entry name" value="BETA-ALANINE-ACTIVATING ENZYME"/>
    <property type="match status" value="1"/>
</dbReference>
<dbReference type="PANTHER" id="PTHR44845">
    <property type="entry name" value="CARRIER DOMAIN-CONTAINING PROTEIN"/>
    <property type="match status" value="1"/>
</dbReference>
<dbReference type="InterPro" id="IPR000873">
    <property type="entry name" value="AMP-dep_synth/lig_dom"/>
</dbReference>
<dbReference type="OrthoDB" id="10253869at2759"/>
<evidence type="ECO:0000256" key="1">
    <source>
        <dbReference type="ARBA" id="ARBA00022450"/>
    </source>
</evidence>
<name>A0A0L0DUH2_THETB</name>
<dbReference type="Gene3D" id="3.40.50.12780">
    <property type="entry name" value="N-terminal domain of ligase-like"/>
    <property type="match status" value="1"/>
</dbReference>
<dbReference type="Pfam" id="PF07993">
    <property type="entry name" value="NAD_binding_4"/>
    <property type="match status" value="1"/>
</dbReference>
<feature type="domain" description="Thioester reductase (TE)" evidence="4">
    <location>
        <begin position="997"/>
        <end position="1235"/>
    </location>
</feature>
<evidence type="ECO:0000259" key="4">
    <source>
        <dbReference type="Pfam" id="PF07993"/>
    </source>
</evidence>
<organism evidence="5 6">
    <name type="scientific">Thecamonas trahens ATCC 50062</name>
    <dbReference type="NCBI Taxonomy" id="461836"/>
    <lineage>
        <taxon>Eukaryota</taxon>
        <taxon>Apusozoa</taxon>
        <taxon>Apusomonadida</taxon>
        <taxon>Apusomonadidae</taxon>
        <taxon>Thecamonas</taxon>
    </lineage>
</organism>
<proteinExistence type="predicted"/>
<protein>
    <submittedName>
        <fullName evidence="5">Thioester reductase domain-containing protein</fullName>
    </submittedName>
</protein>